<reference evidence="4" key="1">
    <citation type="journal article" date="2024" name="Gigascience">
        <title>Chromosome-level genome of the poultry shaft louse Menopon gallinae provides insight into the host-switching and adaptive evolution of parasitic lice.</title>
        <authorList>
            <person name="Xu Y."/>
            <person name="Ma L."/>
            <person name="Liu S."/>
            <person name="Liang Y."/>
            <person name="Liu Q."/>
            <person name="He Z."/>
            <person name="Tian L."/>
            <person name="Duan Y."/>
            <person name="Cai W."/>
            <person name="Li H."/>
            <person name="Song F."/>
        </authorList>
    </citation>
    <scope>NUCLEOTIDE SEQUENCE</scope>
    <source>
        <strain evidence="4">Cailab_2023a</strain>
    </source>
</reference>
<dbReference type="PIRSF" id="PIRSF005715">
    <property type="entry name" value="VPS45_Sec1"/>
    <property type="match status" value="1"/>
</dbReference>
<dbReference type="Gene3D" id="3.40.50.2060">
    <property type="match status" value="1"/>
</dbReference>
<dbReference type="InterPro" id="IPR036045">
    <property type="entry name" value="Sec1-like_sf"/>
</dbReference>
<dbReference type="PANTHER" id="PTHR11679">
    <property type="entry name" value="VESICLE PROTEIN SORTING-ASSOCIATED"/>
    <property type="match status" value="1"/>
</dbReference>
<sequence>MSAHLSNGKINIGQIQETARNKLISLLEKCDSPKILVCDEALAGPVGLIIEYSLLKEHNVETVCSLKASCLKHINEKSVIFLLRPSLSLMDIIADYIHSVCREERGKETRKEFHIFFVPRRSLLCEKRLQNRGVYGNVTIEEFTCELFPIENDLVSMEIGNAFKELTIENDPTCLYQVTQALMTIQREFGIIPRVSGKGQAAKVVWDLMNKMRREETSRGDNKAFSQPSQIDHLLLIDRSVDLLSPLATQLTYEGLIDELFGIKSTTAQFPAKKFTMPENEPCALYSNKTHIILNSSDELFADLRDKNFNAVGPTLSKKAKQMSAQIDLPRESLEQMKKLVQLLPQFQNSKKLLAMHTTIAELIKEKTDSSEFLDSLQIEQELLSGVDTDKVHPFIEDCIAKKCPILQVLRLLCLQSLANSGLKQKVLEYYKREILYTYGFKYILTLNNLEKCGLLQIQQSSRPYTVLRKTFRLTVEDGSEIEPTDVSYVHSVYAPITSRLAQHLVKPGGWKSLQDVLGSLPGPTIEETQVVSSGFIRRGSKGSLNSQNASDFPKVVLVFFIGGCTFAEVSALRFLSQQEDLNVEFVTATTKLINGNTFLKYLMENPTPETKV</sequence>
<accession>A0AAW2H991</accession>
<evidence type="ECO:0000256" key="2">
    <source>
        <dbReference type="ARBA" id="ARBA00009884"/>
    </source>
</evidence>
<comment type="subcellular location">
    <subcellularLocation>
        <location evidence="1">Endomembrane system</location>
        <topology evidence="1">Peripheral membrane protein</topology>
    </subcellularLocation>
</comment>
<dbReference type="Pfam" id="PF00995">
    <property type="entry name" value="Sec1"/>
    <property type="match status" value="1"/>
</dbReference>
<dbReference type="InterPro" id="IPR043155">
    <property type="entry name" value="VPS33_dom3b"/>
</dbReference>
<evidence type="ECO:0008006" key="5">
    <source>
        <dbReference type="Google" id="ProtNLM"/>
    </source>
</evidence>
<dbReference type="GO" id="GO:0012505">
    <property type="term" value="C:endomembrane system"/>
    <property type="evidence" value="ECO:0007669"/>
    <property type="project" value="UniProtKB-SubCell"/>
</dbReference>
<dbReference type="InterPro" id="IPR001619">
    <property type="entry name" value="Sec1-like"/>
</dbReference>
<dbReference type="Gene3D" id="1.25.40.850">
    <property type="match status" value="1"/>
</dbReference>
<comment type="caution">
    <text evidence="4">The sequence shown here is derived from an EMBL/GenBank/DDBJ whole genome shotgun (WGS) entry which is preliminary data.</text>
</comment>
<organism evidence="4">
    <name type="scientific">Menopon gallinae</name>
    <name type="common">poultry shaft louse</name>
    <dbReference type="NCBI Taxonomy" id="328185"/>
    <lineage>
        <taxon>Eukaryota</taxon>
        <taxon>Metazoa</taxon>
        <taxon>Ecdysozoa</taxon>
        <taxon>Arthropoda</taxon>
        <taxon>Hexapoda</taxon>
        <taxon>Insecta</taxon>
        <taxon>Pterygota</taxon>
        <taxon>Neoptera</taxon>
        <taxon>Paraneoptera</taxon>
        <taxon>Psocodea</taxon>
        <taxon>Troctomorpha</taxon>
        <taxon>Phthiraptera</taxon>
        <taxon>Amblycera</taxon>
        <taxon>Menoponidae</taxon>
        <taxon>Menopon</taxon>
    </lineage>
</organism>
<evidence type="ECO:0000313" key="4">
    <source>
        <dbReference type="EMBL" id="KAL0266260.1"/>
    </source>
</evidence>
<comment type="similarity">
    <text evidence="2">Belongs to the STXBP/unc-18/SEC1 family.</text>
</comment>
<dbReference type="InterPro" id="IPR043154">
    <property type="entry name" value="Sec-1-like_dom1"/>
</dbReference>
<dbReference type="EMBL" id="JARGDH010000005">
    <property type="protein sequence ID" value="KAL0266260.1"/>
    <property type="molecule type" value="Genomic_DNA"/>
</dbReference>
<dbReference type="SUPFAM" id="SSF56815">
    <property type="entry name" value="Sec1/munc18-like (SM) proteins"/>
    <property type="match status" value="1"/>
</dbReference>
<proteinExistence type="inferred from homology"/>
<name>A0AAW2H991_9NEOP</name>
<gene>
    <name evidence="4" type="ORF">PYX00_008853</name>
</gene>
<evidence type="ECO:0000256" key="3">
    <source>
        <dbReference type="ARBA" id="ARBA00023136"/>
    </source>
</evidence>
<dbReference type="FunFam" id="1.25.40.850:FF:000002">
    <property type="entry name" value="Vacuolar protein sorting-associated protein 33A"/>
    <property type="match status" value="1"/>
</dbReference>
<dbReference type="InterPro" id="IPR027482">
    <property type="entry name" value="Sec1-like_dom2"/>
</dbReference>
<dbReference type="AlphaFoldDB" id="A0AAW2H991"/>
<keyword evidence="3" id="KW-0472">Membrane</keyword>
<dbReference type="Gene3D" id="3.40.50.1910">
    <property type="match status" value="3"/>
</dbReference>
<dbReference type="FunFam" id="3.40.50.1910:FF:000005">
    <property type="entry name" value="vacuolar protein sorting-associated protein 33A isoform X1"/>
    <property type="match status" value="1"/>
</dbReference>
<evidence type="ECO:0000256" key="1">
    <source>
        <dbReference type="ARBA" id="ARBA00004184"/>
    </source>
</evidence>
<dbReference type="GO" id="GO:0016192">
    <property type="term" value="P:vesicle-mediated transport"/>
    <property type="evidence" value="ECO:0007669"/>
    <property type="project" value="InterPro"/>
</dbReference>
<protein>
    <recommendedName>
        <fullName evidence="5">Vacuolar protein sorting-associated protein 33A</fullName>
    </recommendedName>
</protein>